<accession>A0A200QPR1</accession>
<dbReference type="InParanoid" id="A0A200QPR1"/>
<keyword evidence="3" id="KW-1185">Reference proteome</keyword>
<comment type="caution">
    <text evidence="2">The sequence shown here is derived from an EMBL/GenBank/DDBJ whole genome shotgun (WGS) entry which is preliminary data.</text>
</comment>
<dbReference type="EMBL" id="MVGT01001380">
    <property type="protein sequence ID" value="OVA12454.1"/>
    <property type="molecule type" value="Genomic_DNA"/>
</dbReference>
<dbReference type="Proteomes" id="UP000195402">
    <property type="component" value="Unassembled WGS sequence"/>
</dbReference>
<reference evidence="2 3" key="1">
    <citation type="journal article" date="2017" name="Mol. Plant">
        <title>The Genome of Medicinal Plant Macleaya cordata Provides New Insights into Benzylisoquinoline Alkaloids Metabolism.</title>
        <authorList>
            <person name="Liu X."/>
            <person name="Liu Y."/>
            <person name="Huang P."/>
            <person name="Ma Y."/>
            <person name="Qing Z."/>
            <person name="Tang Q."/>
            <person name="Cao H."/>
            <person name="Cheng P."/>
            <person name="Zheng Y."/>
            <person name="Yuan Z."/>
            <person name="Zhou Y."/>
            <person name="Liu J."/>
            <person name="Tang Z."/>
            <person name="Zhuo Y."/>
            <person name="Zhang Y."/>
            <person name="Yu L."/>
            <person name="Huang J."/>
            <person name="Yang P."/>
            <person name="Peng Q."/>
            <person name="Zhang J."/>
            <person name="Jiang W."/>
            <person name="Zhang Z."/>
            <person name="Lin K."/>
            <person name="Ro D.K."/>
            <person name="Chen X."/>
            <person name="Xiong X."/>
            <person name="Shang Y."/>
            <person name="Huang S."/>
            <person name="Zeng J."/>
        </authorList>
    </citation>
    <scope>NUCLEOTIDE SEQUENCE [LARGE SCALE GENOMIC DNA]</scope>
    <source>
        <strain evidence="3">cv. BLH2017</strain>
        <tissue evidence="2">Root</tissue>
    </source>
</reference>
<dbReference type="AlphaFoldDB" id="A0A200QPR1"/>
<name>A0A200QPR1_MACCD</name>
<organism evidence="2 3">
    <name type="scientific">Macleaya cordata</name>
    <name type="common">Five-seeded plume-poppy</name>
    <name type="synonym">Bocconia cordata</name>
    <dbReference type="NCBI Taxonomy" id="56857"/>
    <lineage>
        <taxon>Eukaryota</taxon>
        <taxon>Viridiplantae</taxon>
        <taxon>Streptophyta</taxon>
        <taxon>Embryophyta</taxon>
        <taxon>Tracheophyta</taxon>
        <taxon>Spermatophyta</taxon>
        <taxon>Magnoliopsida</taxon>
        <taxon>Ranunculales</taxon>
        <taxon>Papaveraceae</taxon>
        <taxon>Papaveroideae</taxon>
        <taxon>Macleaya</taxon>
    </lineage>
</organism>
<dbReference type="InterPro" id="IPR056789">
    <property type="entry name" value="LRR_R13L1-DRL21"/>
</dbReference>
<dbReference type="OMA" id="IMHHACE"/>
<evidence type="ECO:0000259" key="1">
    <source>
        <dbReference type="Pfam" id="PF25019"/>
    </source>
</evidence>
<dbReference type="SUPFAM" id="SSF52058">
    <property type="entry name" value="L domain-like"/>
    <property type="match status" value="2"/>
</dbReference>
<protein>
    <recommendedName>
        <fullName evidence="1">R13L1/DRL21-like LRR repeat region domain-containing protein</fullName>
    </recommendedName>
</protein>
<proteinExistence type="predicted"/>
<dbReference type="InterPro" id="IPR032675">
    <property type="entry name" value="LRR_dom_sf"/>
</dbReference>
<dbReference type="OrthoDB" id="773208at2759"/>
<dbReference type="Gene3D" id="3.80.10.10">
    <property type="entry name" value="Ribonuclease Inhibitor"/>
    <property type="match status" value="4"/>
</dbReference>
<evidence type="ECO:0000313" key="2">
    <source>
        <dbReference type="EMBL" id="OVA12454.1"/>
    </source>
</evidence>
<evidence type="ECO:0000313" key="3">
    <source>
        <dbReference type="Proteomes" id="UP000195402"/>
    </source>
</evidence>
<dbReference type="Pfam" id="PF25019">
    <property type="entry name" value="LRR_R13L1-DRL21"/>
    <property type="match status" value="1"/>
</dbReference>
<gene>
    <name evidence="2" type="ORF">BVC80_1791g17</name>
</gene>
<feature type="domain" description="R13L1/DRL21-like LRR repeat region" evidence="1">
    <location>
        <begin position="48"/>
        <end position="183"/>
    </location>
</feature>
<dbReference type="PANTHER" id="PTHR47186:SF3">
    <property type="entry name" value="OS09G0267800 PROTEIN"/>
    <property type="match status" value="1"/>
</dbReference>
<dbReference type="PANTHER" id="PTHR47186">
    <property type="entry name" value="LEUCINE-RICH REPEAT-CONTAINING PROTEIN 57"/>
    <property type="match status" value="1"/>
</dbReference>
<dbReference type="STRING" id="56857.A0A200QPR1"/>
<sequence length="830" mass="93970">MGRLINLRHLNIKHTDDLMYLPEGIGKLSSLQCLYKFTVGGASGAAHIQELKDLNLLQGYLIIGGLGRVEVANEACGAELKEKQSLHALDLDFEPKESEIIERNQGQLLSSALERMEGVLQGLQPHRNLKELYIRNYPGIKFPSWMMEELLLYHLNRLELHDCINCTELPALGKLLSLEVLKTYRLHKLNKIGIEFYGFGTGSGRVNREASFPKLKELHIKDMDSLEEWDFVLVGGEEVIMPCLREIHLDCKNLKALPALGKLPSLELLRVFNMHQVKHIGVDFYGFGGPGNRIIAFPRLETLQFSGMHNLQLWDTGVEELEGKLIIMPCLRHLFIENIVKLKVLPAFGKLPSLEVLDIRDAREIEHLGSEFNGIGGVGGVNISFPKLARLRLSSMYKLEEWDLGVEDENNGKEIIIMPCIRQIHLEGGKLRTLSSLGKLPCLEELEIGELDEVKHIGPEFYGVNGAKIAVFPRLKKLILYEMENLEEWELEVAEGQEIMPRLSSIKFTDCRKLKVLRSHFPHTLKKLKFSYCPELTWRPPTYSPAASNSLSHPLIEKLKLCRDAGVFSRSLLFLPNIKYLYIVDPPETATFLQGLSELKELQRLRLEGCNSLVCMPEEEDPIAFLMYSGKGRAQQSMQSIPRTIHHPKLGIMHHACEVTHIAIIPEFYGVNSYAGVKVAVFPELKKLNLFDMKNLEEWELGTAEGQQIMPCLCSIELRRCPNVKALPHHLPQTLREIHISNCPNLTWRPTTSPSNCLSCPLIEKLELFEDAGVFSRLLSLIPTQPQVFGYIISTKNSNISPWLIRTQRAPKFNTPLSLRQSSQSIPPPS</sequence>